<dbReference type="AlphaFoldDB" id="A0A2W5TKN2"/>
<dbReference type="Gene3D" id="3.40.50.1820">
    <property type="entry name" value="alpha/beta hydrolase"/>
    <property type="match status" value="1"/>
</dbReference>
<evidence type="ECO:0000313" key="2">
    <source>
        <dbReference type="EMBL" id="PZR16140.1"/>
    </source>
</evidence>
<reference evidence="2 3" key="1">
    <citation type="submission" date="2017-08" db="EMBL/GenBank/DDBJ databases">
        <title>Infants hospitalized years apart are colonized by the same room-sourced microbial strains.</title>
        <authorList>
            <person name="Brooks B."/>
            <person name="Olm M.R."/>
            <person name="Firek B.A."/>
            <person name="Baker R."/>
            <person name="Thomas B.C."/>
            <person name="Morowitz M.J."/>
            <person name="Banfield J.F."/>
        </authorList>
    </citation>
    <scope>NUCLEOTIDE SEQUENCE [LARGE SCALE GENOMIC DNA]</scope>
    <source>
        <strain evidence="2">S2_003_000_R2_14</strain>
    </source>
</reference>
<dbReference type="Proteomes" id="UP000249061">
    <property type="component" value="Unassembled WGS sequence"/>
</dbReference>
<protein>
    <recommendedName>
        <fullName evidence="4">Lipoprotein</fullName>
    </recommendedName>
</protein>
<dbReference type="PROSITE" id="PS51257">
    <property type="entry name" value="PROKAR_LIPOPROTEIN"/>
    <property type="match status" value="1"/>
</dbReference>
<comment type="caution">
    <text evidence="2">The sequence shown here is derived from an EMBL/GenBank/DDBJ whole genome shotgun (WGS) entry which is preliminary data.</text>
</comment>
<organism evidence="2 3">
    <name type="scientific">Archangium gephyra</name>
    <dbReference type="NCBI Taxonomy" id="48"/>
    <lineage>
        <taxon>Bacteria</taxon>
        <taxon>Pseudomonadati</taxon>
        <taxon>Myxococcota</taxon>
        <taxon>Myxococcia</taxon>
        <taxon>Myxococcales</taxon>
        <taxon>Cystobacterineae</taxon>
        <taxon>Archangiaceae</taxon>
        <taxon>Archangium</taxon>
    </lineage>
</organism>
<dbReference type="SUPFAM" id="SSF53474">
    <property type="entry name" value="alpha/beta-Hydrolases"/>
    <property type="match status" value="1"/>
</dbReference>
<proteinExistence type="predicted"/>
<feature type="region of interest" description="Disordered" evidence="1">
    <location>
        <begin position="50"/>
        <end position="73"/>
    </location>
</feature>
<name>A0A2W5TKN2_9BACT</name>
<evidence type="ECO:0008006" key="4">
    <source>
        <dbReference type="Google" id="ProtNLM"/>
    </source>
</evidence>
<dbReference type="EMBL" id="QFQP01000004">
    <property type="protein sequence ID" value="PZR16140.1"/>
    <property type="molecule type" value="Genomic_DNA"/>
</dbReference>
<dbReference type="InterPro" id="IPR029058">
    <property type="entry name" value="AB_hydrolase_fold"/>
</dbReference>
<evidence type="ECO:0000256" key="1">
    <source>
        <dbReference type="SAM" id="MobiDB-lite"/>
    </source>
</evidence>
<gene>
    <name evidence="2" type="ORF">DI536_07570</name>
</gene>
<sequence>MIRKLTTLCVVAVIGCASPEGKGLKETGDGTGAKVTFDVHARPLPNIPLPNDFATRFDPNSPTKKRVNASMEAPTKWERATRETLDQLDGWGTYQSVTVAFEKPLDLLNLVRRHQGDDYEPSNDAVYLINITPDSPQFCERTPLDMGEGNFPIVLERPDYFDNDRNGDQLLFDDRDEDANRNGKLDLGEDLDMDGVLDKPNVLTPGDGPFKALTFYERETNTLIMKPVMPLNERTVYAVVLTTRLVDEEGRPVRSPFAYVNHTSQTNALKPLEQCLPKFGLGLDDLAFTWSYTTQSVTDDYVTIRDGLYGIGPMSRLAIEFPGVISKILPLKDQMGSGMNVRIVKGDDFRSAALDLLKQLEGGTLSPTFAEVAEHHKFIDYHIVFQFEAPQFFRRVDAEGNPLPLYKQLFDVNAQTGAAFTRSETMTVWVTMPKARPAGGGPVPVVILGHGYTGNKLDPLFYGGFLARYGMATIGMENVSHGVGLDPTDLELARALLASKGLGNMFDAIAKNDRAFDQNRDGKRDSGADFWTAYILHTREVVKQSALDYMQLVRVLRGFDGVQRSAYDANQDGQKDLAGDFDGDGQIDIGGTAPIHIMGGSLGGIMSAMMSGLEPQIDVAVPVSGGAGLPDIGVRSIQGGVREAVNLRMLGPILSTVPNGAGELELWQVLPDLNDLGRVKLGKVGMALVEGDTAVITNKTTGEIRCHRVGAQGRVRAVVSSDEGDEWVLNVYSGPLPAKERDGCFVPEGTEPYFTFDTVQETVTFQGLTHEAGTPLKALGDGFGLRRQSPELRRFLGLAQMAIEKGDPVNFLPNAERHRVLRYGTGEEVSTRMLVVNTIGDMNVPVATGASVARAAGLIDLYGKDQRYGKTPNRVLIDNGVIEAVERTGRYKNSSGGDVLMDIDHFSALSGDGTQDLFDVPRLAPPLRLVKPSERVGGITGAIFPMVTPTGRHGFDTPDPTLPFNLGAVMLNMLGRYMSTGGAELPMEGCLESSSCSFVPPFPTP</sequence>
<evidence type="ECO:0000313" key="3">
    <source>
        <dbReference type="Proteomes" id="UP000249061"/>
    </source>
</evidence>
<accession>A0A2W5TKN2</accession>